<accession>A0A6B0YVP1</accession>
<dbReference type="PANTHER" id="PTHR39193">
    <property type="entry name" value="5-DEOXY-GLUCURONATE ISOMERASE"/>
    <property type="match status" value="1"/>
</dbReference>
<dbReference type="PANTHER" id="PTHR39193:SF1">
    <property type="entry name" value="5-DEOXY-GLUCURONATE ISOMERASE"/>
    <property type="match status" value="1"/>
</dbReference>
<name>A0A6B0YVP1_9CHLR</name>
<dbReference type="EMBL" id="VXRG01000110">
    <property type="protein sequence ID" value="MXY94461.1"/>
    <property type="molecule type" value="Genomic_DNA"/>
</dbReference>
<dbReference type="InterPro" id="IPR021120">
    <property type="entry name" value="KduI/IolB_isomerase"/>
</dbReference>
<dbReference type="InterPro" id="IPR024203">
    <property type="entry name" value="Deoxy-glucuronate_isom_IolB"/>
</dbReference>
<keyword evidence="1 2" id="KW-0413">Isomerase</keyword>
<gene>
    <name evidence="2" type="primary">iolB</name>
    <name evidence="2" type="ORF">F4Y42_13555</name>
</gene>
<comment type="caution">
    <text evidence="2">The sequence shown here is derived from an EMBL/GenBank/DDBJ whole genome shotgun (WGS) entry which is preliminary data.</text>
</comment>
<sequence length="295" mass="32898">MLYTAENVLIKPESEGKDPELILSVTPERAGWEYISFQARRLGDGDSWSFSTGENEFAFVNLTGRYQVETSRGSWAGIGGRADVFRGGAHALYLPRQTDLTVTAEEAGEFAVTWVPTTEDHEPWLIRPEDVAISIRGGDNVSRQINDLLPPGSPVHRIVLVEVYTPSGNWSSYPPHKHDVHIEDDAGNLLEADLEEVYFYHIDRPEGYAYQRVYTDENSPTHAAGNPIDALVRVGHNEAVLVPEGYHPVVSMPGYTTYYLNVLAGSAQSLANQEDPDYGWVKEKYSGVDERLPLY</sequence>
<dbReference type="GO" id="GO:0008880">
    <property type="term" value="F:glucuronate isomerase activity"/>
    <property type="evidence" value="ECO:0007669"/>
    <property type="project" value="InterPro"/>
</dbReference>
<dbReference type="Pfam" id="PF04962">
    <property type="entry name" value="KduI"/>
    <property type="match status" value="1"/>
</dbReference>
<organism evidence="2">
    <name type="scientific">Caldilineaceae bacterium SB0664_bin_27</name>
    <dbReference type="NCBI Taxonomy" id="2605260"/>
    <lineage>
        <taxon>Bacteria</taxon>
        <taxon>Bacillati</taxon>
        <taxon>Chloroflexota</taxon>
        <taxon>Caldilineae</taxon>
        <taxon>Caldilineales</taxon>
        <taxon>Caldilineaceae</taxon>
    </lineage>
</organism>
<proteinExistence type="predicted"/>
<reference evidence="2" key="1">
    <citation type="submission" date="2019-09" db="EMBL/GenBank/DDBJ databases">
        <title>Characterisation of the sponge microbiome using genome-centric metagenomics.</title>
        <authorList>
            <person name="Engelberts J.P."/>
            <person name="Robbins S.J."/>
            <person name="De Goeij J.M."/>
            <person name="Aranda M."/>
            <person name="Bell S.C."/>
            <person name="Webster N.S."/>
        </authorList>
    </citation>
    <scope>NUCLEOTIDE SEQUENCE</scope>
    <source>
        <strain evidence="2">SB0664_bin_27</strain>
    </source>
</reference>
<dbReference type="NCBIfam" id="TIGR04378">
    <property type="entry name" value="myo_inos_iolB"/>
    <property type="match status" value="1"/>
</dbReference>
<evidence type="ECO:0000313" key="2">
    <source>
        <dbReference type="EMBL" id="MXY94461.1"/>
    </source>
</evidence>
<protein>
    <submittedName>
        <fullName evidence="2">5-deoxy-glucuronate isomerase</fullName>
        <ecNumber evidence="2">5.3.1.30</ecNumber>
    </submittedName>
</protein>
<dbReference type="SUPFAM" id="SSF51182">
    <property type="entry name" value="RmlC-like cupins"/>
    <property type="match status" value="1"/>
</dbReference>
<evidence type="ECO:0000256" key="1">
    <source>
        <dbReference type="ARBA" id="ARBA00023235"/>
    </source>
</evidence>
<dbReference type="GO" id="GO:0019310">
    <property type="term" value="P:inositol catabolic process"/>
    <property type="evidence" value="ECO:0007669"/>
    <property type="project" value="InterPro"/>
</dbReference>
<dbReference type="EC" id="5.3.1.30" evidence="2"/>
<dbReference type="InterPro" id="IPR014710">
    <property type="entry name" value="RmlC-like_jellyroll"/>
</dbReference>
<dbReference type="Gene3D" id="2.60.120.10">
    <property type="entry name" value="Jelly Rolls"/>
    <property type="match status" value="2"/>
</dbReference>
<dbReference type="AlphaFoldDB" id="A0A6B0YVP1"/>
<dbReference type="GO" id="GO:0102482">
    <property type="term" value="F:5-deoxy-D-glucuronate isomerase activity"/>
    <property type="evidence" value="ECO:0007669"/>
    <property type="project" value="UniProtKB-EC"/>
</dbReference>
<dbReference type="InterPro" id="IPR011051">
    <property type="entry name" value="RmlC_Cupin_sf"/>
</dbReference>
<dbReference type="PIRSF" id="PIRSF036628">
    <property type="entry name" value="IolB"/>
    <property type="match status" value="1"/>
</dbReference>